<keyword evidence="6" id="KW-0464">Manganese</keyword>
<dbReference type="InterPro" id="IPR050501">
    <property type="entry name" value="ICDH/IPMDH"/>
</dbReference>
<keyword evidence="9" id="KW-1185">Reference proteome</keyword>
<accession>A0ABP4MYL2</accession>
<evidence type="ECO:0000313" key="9">
    <source>
        <dbReference type="Proteomes" id="UP001500363"/>
    </source>
</evidence>
<comment type="cofactor">
    <cofactor evidence="2">
        <name>Mg(2+)</name>
        <dbReference type="ChEBI" id="CHEBI:18420"/>
    </cofactor>
</comment>
<dbReference type="InterPro" id="IPR024084">
    <property type="entry name" value="IsoPropMal-DH-like_dom"/>
</dbReference>
<dbReference type="Proteomes" id="UP001500363">
    <property type="component" value="Unassembled WGS sequence"/>
</dbReference>
<comment type="caution">
    <text evidence="8">The sequence shown here is derived from an EMBL/GenBank/DDBJ whole genome shotgun (WGS) entry which is preliminary data.</text>
</comment>
<dbReference type="EMBL" id="BAAANC010000003">
    <property type="protein sequence ID" value="GAA1550499.1"/>
    <property type="molecule type" value="Genomic_DNA"/>
</dbReference>
<dbReference type="SUPFAM" id="SSF53659">
    <property type="entry name" value="Isocitrate/Isopropylmalate dehydrogenase-like"/>
    <property type="match status" value="1"/>
</dbReference>
<evidence type="ECO:0000313" key="8">
    <source>
        <dbReference type="EMBL" id="GAA1550499.1"/>
    </source>
</evidence>
<sequence>MNPTPRSYRLGILLGDGIGPEIVPAAVEVMDAAVAAAGAAPIEWVTLPLGAAAIETHGSALPPATLETLGELDGWLLGPHDSAAYPEPHRSELNPSGAIRKHFDLYANIRPARSFDDRGTDLVVVRENTEGFYADRNTFAGTGEYMPTKDVAIAMGVFTRPAIERIAREAFELAKRRRKHLTVVHKANVLRVSTGMFLAICREIAAEYPEVEVDDFHIDAMTVHLVRRAADFDVLVTENMFGDILSDLAGELAGSLGIAPSVNASAERAMAQAAHGSAPDIAGRDLANPTAMIGSGGMLLDWLGRRCDDPAATKAAQLVDEALFTTIRSGVCTRDLGGTAGTAEFGSAVAKAIVSGGGESGAAPEAAGFAAANASVSESVAAASAGSAVADASTGGSAGAV</sequence>
<dbReference type="Gene3D" id="3.40.718.10">
    <property type="entry name" value="Isopropylmalate Dehydrogenase"/>
    <property type="match status" value="1"/>
</dbReference>
<evidence type="ECO:0000256" key="6">
    <source>
        <dbReference type="ARBA" id="ARBA00023211"/>
    </source>
</evidence>
<dbReference type="PANTHER" id="PTHR43275:SF1">
    <property type="entry name" value="D-MALATE DEHYDROGENASE [DECARBOXYLATING]"/>
    <property type="match status" value="1"/>
</dbReference>
<evidence type="ECO:0000256" key="2">
    <source>
        <dbReference type="ARBA" id="ARBA00001946"/>
    </source>
</evidence>
<evidence type="ECO:0000256" key="5">
    <source>
        <dbReference type="ARBA" id="ARBA00023027"/>
    </source>
</evidence>
<gene>
    <name evidence="8" type="ORF">GCM10009741_63750</name>
</gene>
<dbReference type="InterPro" id="IPR019818">
    <property type="entry name" value="IsoCit/isopropylmalate_DH_CS"/>
</dbReference>
<protein>
    <submittedName>
        <fullName evidence="8">Isocitrate/isopropylmalate dehydrogenase family protein</fullName>
    </submittedName>
</protein>
<keyword evidence="3" id="KW-0479">Metal-binding</keyword>
<evidence type="ECO:0000256" key="3">
    <source>
        <dbReference type="ARBA" id="ARBA00022723"/>
    </source>
</evidence>
<evidence type="ECO:0000256" key="1">
    <source>
        <dbReference type="ARBA" id="ARBA00001936"/>
    </source>
</evidence>
<dbReference type="Pfam" id="PF00180">
    <property type="entry name" value="Iso_dh"/>
    <property type="match status" value="1"/>
</dbReference>
<name>A0ABP4MYL2_9ACTN</name>
<organism evidence="8 9">
    <name type="scientific">Kribbella lupini</name>
    <dbReference type="NCBI Taxonomy" id="291602"/>
    <lineage>
        <taxon>Bacteria</taxon>
        <taxon>Bacillati</taxon>
        <taxon>Actinomycetota</taxon>
        <taxon>Actinomycetes</taxon>
        <taxon>Propionibacteriales</taxon>
        <taxon>Kribbellaceae</taxon>
        <taxon>Kribbella</taxon>
    </lineage>
</organism>
<dbReference type="PROSITE" id="PS00470">
    <property type="entry name" value="IDH_IMDH"/>
    <property type="match status" value="1"/>
</dbReference>
<comment type="cofactor">
    <cofactor evidence="1">
        <name>Mn(2+)</name>
        <dbReference type="ChEBI" id="CHEBI:29035"/>
    </cofactor>
</comment>
<dbReference type="SMART" id="SM01329">
    <property type="entry name" value="Iso_dh"/>
    <property type="match status" value="1"/>
</dbReference>
<keyword evidence="5" id="KW-0520">NAD</keyword>
<reference evidence="9" key="1">
    <citation type="journal article" date="2019" name="Int. J. Syst. Evol. Microbiol.">
        <title>The Global Catalogue of Microorganisms (GCM) 10K type strain sequencing project: providing services to taxonomists for standard genome sequencing and annotation.</title>
        <authorList>
            <consortium name="The Broad Institute Genomics Platform"/>
            <consortium name="The Broad Institute Genome Sequencing Center for Infectious Disease"/>
            <person name="Wu L."/>
            <person name="Ma J."/>
        </authorList>
    </citation>
    <scope>NUCLEOTIDE SEQUENCE [LARGE SCALE GENOMIC DNA]</scope>
    <source>
        <strain evidence="9">JCM 14303</strain>
    </source>
</reference>
<evidence type="ECO:0000256" key="4">
    <source>
        <dbReference type="ARBA" id="ARBA00023002"/>
    </source>
</evidence>
<dbReference type="PANTHER" id="PTHR43275">
    <property type="entry name" value="D-MALATE DEHYDROGENASE [DECARBOXYLATING]"/>
    <property type="match status" value="1"/>
</dbReference>
<evidence type="ECO:0000259" key="7">
    <source>
        <dbReference type="SMART" id="SM01329"/>
    </source>
</evidence>
<keyword evidence="4" id="KW-0560">Oxidoreductase</keyword>
<dbReference type="RefSeq" id="WP_344180837.1">
    <property type="nucleotide sequence ID" value="NZ_BAAANC010000003.1"/>
</dbReference>
<feature type="domain" description="Isopropylmalate dehydrogenase-like" evidence="7">
    <location>
        <begin position="9"/>
        <end position="349"/>
    </location>
</feature>
<proteinExistence type="predicted"/>